<dbReference type="InterPro" id="IPR001757">
    <property type="entry name" value="P_typ_ATPase"/>
</dbReference>
<feature type="transmembrane region" description="Helical" evidence="9">
    <location>
        <begin position="762"/>
        <end position="779"/>
    </location>
</feature>
<keyword evidence="4" id="KW-0547">Nucleotide-binding</keyword>
<dbReference type="GO" id="GO:1990573">
    <property type="term" value="P:potassium ion import across plasma membrane"/>
    <property type="evidence" value="ECO:0007669"/>
    <property type="project" value="TreeGrafter"/>
</dbReference>
<dbReference type="PRINTS" id="PR00119">
    <property type="entry name" value="CATATPASE"/>
</dbReference>
<evidence type="ECO:0000256" key="1">
    <source>
        <dbReference type="ARBA" id="ARBA00004651"/>
    </source>
</evidence>
<dbReference type="InterPro" id="IPR023299">
    <property type="entry name" value="ATPase_P-typ_cyto_dom_N"/>
</dbReference>
<sequence length="845" mass="92462">MASIKTMLPDECVVIRDGAAAMKSALDLVPGDVIKIKQGNKLPADVRLVEVSSDLKFDRSILTGESEPVNGTIESTDKNYLETHCIGLQGTHCVTGTATGICVATGDNTIFGRIAGLTNKPWHGFTPIQKEIIRFVLIIVSFIASVVVLVIVLWAAWLRKDHPDWINISLLIVNCVSVGIAFVPEGLPVAVAMSLTIGANIMRKNKILCKSLATVETLGAVSVICSDKTGTLTKNEMYATDCYAGGQEYKADDAKERLFCGKADGDTSNHALGGLRISGALCNAAEFDASTTKMPAHMMKIHGDPTDQAILRFSEMLSSVQGLRTSWRKVFEIAFNSKNKFMVRIMSPLQQGGANYSPSDVTLWIKGAPEVLLARCNTVLQEDGTIAQLSHSNRKAVENIKDRWSSDGKRVILVAQKTISGDISSVLESAKAEKTVLEMAREELTLIGLWGLIDPIRDEIPNVVDVLRTAGIRVMMVTGDFKLTAQAIARDCGIIRSATPLVHSIGNLNRDIDKPQIIKENESSRSITISGPELITLNEHQWDQLCKYEEIVFARTTPEQKLRIVKEFQSRDHTVAMTGDGVNDAPALKAADVGVALGSGSDIAIEASDMVLLDSFSAIVEAVKYGRLTFGPVMANVALGVPQVLSSVLMAVVFPTLTVADEFRSLFTDAGGAITLAYEKPEMDVLLRPPRNPKKDRLVDGRFILHAYGFVGVYECLLSFVMAFWYMSRRGIPFSALVLKFGNLDPKYDPAYVTKITNHASSIYFVNLVVIQFFNLLATRTRRLSIFQQPPLFNKQTQNPLLFAAMVWSIFIVFLCEHIQSKEHNPPSFLANSMQSATSLASKIL</sequence>
<dbReference type="Pfam" id="PF00689">
    <property type="entry name" value="Cation_ATPase_C"/>
    <property type="match status" value="1"/>
</dbReference>
<evidence type="ECO:0000256" key="2">
    <source>
        <dbReference type="ARBA" id="ARBA00022475"/>
    </source>
</evidence>
<dbReference type="InterPro" id="IPR044492">
    <property type="entry name" value="P_typ_ATPase_HD_dom"/>
</dbReference>
<feature type="transmembrane region" description="Helical" evidence="9">
    <location>
        <begin position="703"/>
        <end position="727"/>
    </location>
</feature>
<dbReference type="NCBIfam" id="TIGR01494">
    <property type="entry name" value="ATPase_P-type"/>
    <property type="match status" value="2"/>
</dbReference>
<dbReference type="SUPFAM" id="SSF81653">
    <property type="entry name" value="Calcium ATPase, transduction domain A"/>
    <property type="match status" value="1"/>
</dbReference>
<dbReference type="Gene3D" id="2.70.150.10">
    <property type="entry name" value="Calcium-transporting ATPase, cytoplasmic transduction domain A"/>
    <property type="match status" value="1"/>
</dbReference>
<dbReference type="SUPFAM" id="SSF81665">
    <property type="entry name" value="Calcium ATPase, transmembrane domain M"/>
    <property type="match status" value="1"/>
</dbReference>
<dbReference type="SFLD" id="SFLDF00027">
    <property type="entry name" value="p-type_atpase"/>
    <property type="match status" value="1"/>
</dbReference>
<gene>
    <name evidence="12" type="ORF">PRK78_001502</name>
</gene>
<dbReference type="InterPro" id="IPR023214">
    <property type="entry name" value="HAD_sf"/>
</dbReference>
<evidence type="ECO:0000256" key="6">
    <source>
        <dbReference type="ARBA" id="ARBA00022967"/>
    </source>
</evidence>
<keyword evidence="5" id="KW-0067">ATP-binding</keyword>
<evidence type="ECO:0000256" key="7">
    <source>
        <dbReference type="ARBA" id="ARBA00022989"/>
    </source>
</evidence>
<feature type="transmembrane region" description="Helical" evidence="9">
    <location>
        <begin position="800"/>
        <end position="820"/>
    </location>
</feature>
<dbReference type="Gene3D" id="3.40.1110.10">
    <property type="entry name" value="Calcium-transporting ATPase, cytoplasmic domain N"/>
    <property type="match status" value="1"/>
</dbReference>
<keyword evidence="13" id="KW-1185">Reference proteome</keyword>
<feature type="domain" description="P-type ATPase A" evidence="10">
    <location>
        <begin position="7"/>
        <end position="118"/>
    </location>
</feature>
<organism evidence="12 13">
    <name type="scientific">Emydomyces testavorans</name>
    <dbReference type="NCBI Taxonomy" id="2070801"/>
    <lineage>
        <taxon>Eukaryota</taxon>
        <taxon>Fungi</taxon>
        <taxon>Dikarya</taxon>
        <taxon>Ascomycota</taxon>
        <taxon>Pezizomycotina</taxon>
        <taxon>Eurotiomycetes</taxon>
        <taxon>Eurotiomycetidae</taxon>
        <taxon>Onygenales</taxon>
        <taxon>Nannizziopsiaceae</taxon>
        <taxon>Emydomyces</taxon>
    </lineage>
</organism>
<dbReference type="AlphaFoldDB" id="A0AAF0IGR2"/>
<dbReference type="GO" id="GO:0005524">
    <property type="term" value="F:ATP binding"/>
    <property type="evidence" value="ECO:0007669"/>
    <property type="project" value="UniProtKB-KW"/>
</dbReference>
<dbReference type="PRINTS" id="PR00121">
    <property type="entry name" value="NAKATPASE"/>
</dbReference>
<name>A0AAF0IGR2_9EURO</name>
<evidence type="ECO:0000313" key="12">
    <source>
        <dbReference type="EMBL" id="WEW56067.1"/>
    </source>
</evidence>
<dbReference type="GO" id="GO:1902600">
    <property type="term" value="P:proton transmembrane transport"/>
    <property type="evidence" value="ECO:0007669"/>
    <property type="project" value="TreeGrafter"/>
</dbReference>
<evidence type="ECO:0000256" key="4">
    <source>
        <dbReference type="ARBA" id="ARBA00022741"/>
    </source>
</evidence>
<evidence type="ECO:0000256" key="9">
    <source>
        <dbReference type="SAM" id="Phobius"/>
    </source>
</evidence>
<comment type="subcellular location">
    <subcellularLocation>
        <location evidence="1">Cell membrane</location>
        <topology evidence="1">Multi-pass membrane protein</topology>
    </subcellularLocation>
</comment>
<dbReference type="GO" id="GO:0030007">
    <property type="term" value="P:intracellular potassium ion homeostasis"/>
    <property type="evidence" value="ECO:0007669"/>
    <property type="project" value="TreeGrafter"/>
</dbReference>
<dbReference type="InterPro" id="IPR059000">
    <property type="entry name" value="ATPase_P-type_domA"/>
</dbReference>
<keyword evidence="6" id="KW-1278">Translocase</keyword>
<dbReference type="PANTHER" id="PTHR43294">
    <property type="entry name" value="SODIUM/POTASSIUM-TRANSPORTING ATPASE SUBUNIT ALPHA"/>
    <property type="match status" value="1"/>
</dbReference>
<protein>
    <submittedName>
        <fullName evidence="12">Magnesium-transporting ATPase</fullName>
    </submittedName>
</protein>
<dbReference type="Proteomes" id="UP001219355">
    <property type="component" value="Chromosome 1"/>
</dbReference>
<keyword evidence="3 9" id="KW-0812">Transmembrane</keyword>
<reference evidence="12" key="1">
    <citation type="submission" date="2023-03" db="EMBL/GenBank/DDBJ databases">
        <title>Emydomyces testavorans Genome Sequence.</title>
        <authorList>
            <person name="Hoyer L."/>
        </authorList>
    </citation>
    <scope>NUCLEOTIDE SEQUENCE</scope>
    <source>
        <strain evidence="12">16-2883</strain>
    </source>
</reference>
<dbReference type="GO" id="GO:0036376">
    <property type="term" value="P:sodium ion export across plasma membrane"/>
    <property type="evidence" value="ECO:0007669"/>
    <property type="project" value="TreeGrafter"/>
</dbReference>
<dbReference type="SUPFAM" id="SSF81660">
    <property type="entry name" value="Metal cation-transporting ATPase, ATP-binding domain N"/>
    <property type="match status" value="1"/>
</dbReference>
<dbReference type="InterPro" id="IPR050510">
    <property type="entry name" value="Cation_transp_ATPase_P-type"/>
</dbReference>
<dbReference type="InterPro" id="IPR018303">
    <property type="entry name" value="ATPase_P-typ_P_site"/>
</dbReference>
<dbReference type="SFLD" id="SFLDS00003">
    <property type="entry name" value="Haloacid_Dehalogenase"/>
    <property type="match status" value="1"/>
</dbReference>
<keyword evidence="2" id="KW-1003">Cell membrane</keyword>
<evidence type="ECO:0000256" key="8">
    <source>
        <dbReference type="ARBA" id="ARBA00023136"/>
    </source>
</evidence>
<dbReference type="GO" id="GO:0016887">
    <property type="term" value="F:ATP hydrolysis activity"/>
    <property type="evidence" value="ECO:0007669"/>
    <property type="project" value="InterPro"/>
</dbReference>
<dbReference type="PROSITE" id="PS00154">
    <property type="entry name" value="ATPASE_E1_E2"/>
    <property type="match status" value="1"/>
</dbReference>
<dbReference type="GO" id="GO:0005391">
    <property type="term" value="F:P-type sodium:potassium-exchanging transporter activity"/>
    <property type="evidence" value="ECO:0007669"/>
    <property type="project" value="TreeGrafter"/>
</dbReference>
<keyword evidence="8 9" id="KW-0472">Membrane</keyword>
<evidence type="ECO:0000259" key="11">
    <source>
        <dbReference type="Pfam" id="PF00689"/>
    </source>
</evidence>
<dbReference type="InterPro" id="IPR023298">
    <property type="entry name" value="ATPase_P-typ_TM_dom_sf"/>
</dbReference>
<dbReference type="GO" id="GO:0005886">
    <property type="term" value="C:plasma membrane"/>
    <property type="evidence" value="ECO:0007669"/>
    <property type="project" value="UniProtKB-SubCell"/>
</dbReference>
<dbReference type="SFLD" id="SFLDG00002">
    <property type="entry name" value="C1.7:_P-type_atpase_like"/>
    <property type="match status" value="1"/>
</dbReference>
<dbReference type="InterPro" id="IPR036412">
    <property type="entry name" value="HAD-like_sf"/>
</dbReference>
<keyword evidence="7 9" id="KW-1133">Transmembrane helix</keyword>
<proteinExistence type="predicted"/>
<dbReference type="FunFam" id="3.40.50.1000:FF:000083">
    <property type="entry name" value="Sodium/potassium-transporting ATPase subunit alpha"/>
    <property type="match status" value="1"/>
</dbReference>
<dbReference type="Gene3D" id="1.20.1110.10">
    <property type="entry name" value="Calcium-transporting ATPase, transmembrane domain"/>
    <property type="match status" value="1"/>
</dbReference>
<evidence type="ECO:0000256" key="3">
    <source>
        <dbReference type="ARBA" id="ARBA00022692"/>
    </source>
</evidence>
<feature type="domain" description="Cation-transporting P-type ATPase C-terminal" evidence="11">
    <location>
        <begin position="666"/>
        <end position="815"/>
    </location>
</feature>
<feature type="transmembrane region" description="Helical" evidence="9">
    <location>
        <begin position="168"/>
        <end position="197"/>
    </location>
</feature>
<dbReference type="Pfam" id="PF08282">
    <property type="entry name" value="Hydrolase_3"/>
    <property type="match status" value="1"/>
</dbReference>
<dbReference type="PANTHER" id="PTHR43294:SF21">
    <property type="entry name" value="CATION TRANSPORTING ATPASE"/>
    <property type="match status" value="1"/>
</dbReference>
<dbReference type="Gene3D" id="3.40.50.1000">
    <property type="entry name" value="HAD superfamily/HAD-like"/>
    <property type="match status" value="1"/>
</dbReference>
<dbReference type="SUPFAM" id="SSF56784">
    <property type="entry name" value="HAD-like"/>
    <property type="match status" value="1"/>
</dbReference>
<feature type="transmembrane region" description="Helical" evidence="9">
    <location>
        <begin position="135"/>
        <end position="156"/>
    </location>
</feature>
<dbReference type="InterPro" id="IPR006068">
    <property type="entry name" value="ATPase_P-typ_cation-transptr_C"/>
</dbReference>
<evidence type="ECO:0000313" key="13">
    <source>
        <dbReference type="Proteomes" id="UP001219355"/>
    </source>
</evidence>
<dbReference type="GO" id="GO:0006883">
    <property type="term" value="P:intracellular sodium ion homeostasis"/>
    <property type="evidence" value="ECO:0007669"/>
    <property type="project" value="TreeGrafter"/>
</dbReference>
<dbReference type="Pfam" id="PF00122">
    <property type="entry name" value="E1-E2_ATPase"/>
    <property type="match status" value="1"/>
</dbReference>
<evidence type="ECO:0000259" key="10">
    <source>
        <dbReference type="Pfam" id="PF00122"/>
    </source>
</evidence>
<accession>A0AAF0IGR2</accession>
<evidence type="ECO:0000256" key="5">
    <source>
        <dbReference type="ARBA" id="ARBA00022840"/>
    </source>
</evidence>
<dbReference type="InterPro" id="IPR008250">
    <property type="entry name" value="ATPase_P-typ_transduc_dom_A_sf"/>
</dbReference>
<dbReference type="FunFam" id="3.40.50.1000:FF:000001">
    <property type="entry name" value="Phospholipid-transporting ATPase IC"/>
    <property type="match status" value="1"/>
</dbReference>
<dbReference type="EMBL" id="CP120627">
    <property type="protein sequence ID" value="WEW56067.1"/>
    <property type="molecule type" value="Genomic_DNA"/>
</dbReference>
<dbReference type="Pfam" id="PF13246">
    <property type="entry name" value="Cation_ATPase"/>
    <property type="match status" value="1"/>
</dbReference>